<keyword evidence="2" id="KW-1185">Reference proteome</keyword>
<comment type="caution">
    <text evidence="1">The sequence shown here is derived from an EMBL/GenBank/DDBJ whole genome shotgun (WGS) entry which is preliminary data.</text>
</comment>
<dbReference type="Proteomes" id="UP001152888">
    <property type="component" value="Unassembled WGS sequence"/>
</dbReference>
<organism evidence="1 2">
    <name type="scientific">Acanthoscelides obtectus</name>
    <name type="common">Bean weevil</name>
    <name type="synonym">Bruchus obtectus</name>
    <dbReference type="NCBI Taxonomy" id="200917"/>
    <lineage>
        <taxon>Eukaryota</taxon>
        <taxon>Metazoa</taxon>
        <taxon>Ecdysozoa</taxon>
        <taxon>Arthropoda</taxon>
        <taxon>Hexapoda</taxon>
        <taxon>Insecta</taxon>
        <taxon>Pterygota</taxon>
        <taxon>Neoptera</taxon>
        <taxon>Endopterygota</taxon>
        <taxon>Coleoptera</taxon>
        <taxon>Polyphaga</taxon>
        <taxon>Cucujiformia</taxon>
        <taxon>Chrysomeloidea</taxon>
        <taxon>Chrysomelidae</taxon>
        <taxon>Bruchinae</taxon>
        <taxon>Bruchini</taxon>
        <taxon>Acanthoscelides</taxon>
    </lineage>
</organism>
<evidence type="ECO:0000313" key="1">
    <source>
        <dbReference type="EMBL" id="CAH1994203.1"/>
    </source>
</evidence>
<dbReference type="AlphaFoldDB" id="A0A9P0LCU4"/>
<reference evidence="1" key="1">
    <citation type="submission" date="2022-03" db="EMBL/GenBank/DDBJ databases">
        <authorList>
            <person name="Sayadi A."/>
        </authorList>
    </citation>
    <scope>NUCLEOTIDE SEQUENCE</scope>
</reference>
<sequence>MSTILRNTLTQDRLTALSMLSIEKEFISTMENFNGKVIDKFTAKKERRIELTYKKIGKFGFAEHLFYLATSRL</sequence>
<protein>
    <submittedName>
        <fullName evidence="1">Uncharacterized protein</fullName>
    </submittedName>
</protein>
<evidence type="ECO:0000313" key="2">
    <source>
        <dbReference type="Proteomes" id="UP001152888"/>
    </source>
</evidence>
<dbReference type="EMBL" id="CAKOFQ010007192">
    <property type="protein sequence ID" value="CAH1994203.1"/>
    <property type="molecule type" value="Genomic_DNA"/>
</dbReference>
<accession>A0A9P0LCU4</accession>
<proteinExistence type="predicted"/>
<dbReference type="OrthoDB" id="421051at2759"/>
<gene>
    <name evidence="1" type="ORF">ACAOBT_LOCUS21966</name>
</gene>
<name>A0A9P0LCU4_ACAOB</name>